<dbReference type="PANTHER" id="PTHR30055">
    <property type="entry name" value="HTH-TYPE TRANSCRIPTIONAL REGULATOR RUTR"/>
    <property type="match status" value="1"/>
</dbReference>
<dbReference type="AlphaFoldDB" id="A0AA37TBM7"/>
<evidence type="ECO:0000313" key="5">
    <source>
        <dbReference type="Proteomes" id="UP001156870"/>
    </source>
</evidence>
<evidence type="ECO:0000256" key="2">
    <source>
        <dbReference type="PROSITE-ProRule" id="PRU00335"/>
    </source>
</evidence>
<evidence type="ECO:0000313" key="4">
    <source>
        <dbReference type="EMBL" id="GLS27281.1"/>
    </source>
</evidence>
<dbReference type="SUPFAM" id="SSF46689">
    <property type="entry name" value="Homeodomain-like"/>
    <property type="match status" value="1"/>
</dbReference>
<dbReference type="PANTHER" id="PTHR30055:SF235">
    <property type="entry name" value="TRANSCRIPTIONAL REGULATORY PROTEIN"/>
    <property type="match status" value="1"/>
</dbReference>
<dbReference type="InterPro" id="IPR023772">
    <property type="entry name" value="DNA-bd_HTH_TetR-type_CS"/>
</dbReference>
<dbReference type="PRINTS" id="PR00455">
    <property type="entry name" value="HTHTETR"/>
</dbReference>
<dbReference type="SUPFAM" id="SSF48498">
    <property type="entry name" value="Tetracyclin repressor-like, C-terminal domain"/>
    <property type="match status" value="1"/>
</dbReference>
<dbReference type="PROSITE" id="PS01081">
    <property type="entry name" value="HTH_TETR_1"/>
    <property type="match status" value="1"/>
</dbReference>
<feature type="domain" description="HTH tetR-type" evidence="3">
    <location>
        <begin position="4"/>
        <end position="64"/>
    </location>
</feature>
<dbReference type="InterPro" id="IPR050109">
    <property type="entry name" value="HTH-type_TetR-like_transc_reg"/>
</dbReference>
<accession>A0AA37TBM7</accession>
<comment type="caution">
    <text evidence="4">The sequence shown here is derived from an EMBL/GenBank/DDBJ whole genome shotgun (WGS) entry which is preliminary data.</text>
</comment>
<dbReference type="GO" id="GO:0003700">
    <property type="term" value="F:DNA-binding transcription factor activity"/>
    <property type="evidence" value="ECO:0007669"/>
    <property type="project" value="TreeGrafter"/>
</dbReference>
<name>A0AA37TBM7_9GAMM</name>
<reference evidence="4 5" key="1">
    <citation type="journal article" date="2014" name="Int. J. Syst. Evol. Microbiol.">
        <title>Complete genome sequence of Corynebacterium casei LMG S-19264T (=DSM 44701T), isolated from a smear-ripened cheese.</title>
        <authorList>
            <consortium name="US DOE Joint Genome Institute (JGI-PGF)"/>
            <person name="Walter F."/>
            <person name="Albersmeier A."/>
            <person name="Kalinowski J."/>
            <person name="Ruckert C."/>
        </authorList>
    </citation>
    <scope>NUCLEOTIDE SEQUENCE [LARGE SCALE GENOMIC DNA]</scope>
    <source>
        <strain evidence="4 5">NBRC 110095</strain>
    </source>
</reference>
<dbReference type="Pfam" id="PF00440">
    <property type="entry name" value="TetR_N"/>
    <property type="match status" value="1"/>
</dbReference>
<proteinExistence type="predicted"/>
<dbReference type="RefSeq" id="WP_232593803.1">
    <property type="nucleotide sequence ID" value="NZ_BSPD01000073.1"/>
</dbReference>
<keyword evidence="1 2" id="KW-0238">DNA-binding</keyword>
<dbReference type="PROSITE" id="PS50977">
    <property type="entry name" value="HTH_TETR_2"/>
    <property type="match status" value="1"/>
</dbReference>
<dbReference type="InterPro" id="IPR001647">
    <property type="entry name" value="HTH_TetR"/>
</dbReference>
<dbReference type="GO" id="GO:0000976">
    <property type="term" value="F:transcription cis-regulatory region binding"/>
    <property type="evidence" value="ECO:0007669"/>
    <property type="project" value="TreeGrafter"/>
</dbReference>
<dbReference type="EMBL" id="BSPD01000073">
    <property type="protein sequence ID" value="GLS27281.1"/>
    <property type="molecule type" value="Genomic_DNA"/>
</dbReference>
<evidence type="ECO:0000256" key="1">
    <source>
        <dbReference type="ARBA" id="ARBA00023125"/>
    </source>
</evidence>
<keyword evidence="5" id="KW-1185">Reference proteome</keyword>
<dbReference type="InterPro" id="IPR036271">
    <property type="entry name" value="Tet_transcr_reg_TetR-rel_C_sf"/>
</dbReference>
<dbReference type="InterPro" id="IPR009057">
    <property type="entry name" value="Homeodomain-like_sf"/>
</dbReference>
<dbReference type="InterPro" id="IPR041586">
    <property type="entry name" value="PsrA_TetR_C"/>
</dbReference>
<dbReference type="Proteomes" id="UP001156870">
    <property type="component" value="Unassembled WGS sequence"/>
</dbReference>
<sequence>MAQSDTVTRIVDAAAVLFSERGFAETSLRTITSTADVNLAAVNYHFGSKKVLIQAVFARYLTPFCEALGQSLTELQEQHGESITLSQLLDSLFHSLLSIQASGEGEIQRFMRLLGLAFTQSQAHLRRFMMQEYGQFYARFIELLSIAAPKMDPVAFYWRLYFMLGATVFTLSSFESIKAILKEDFDKDTSLHQAIELLIPAARGLIAVDDTATQG</sequence>
<feature type="DNA-binding region" description="H-T-H motif" evidence="2">
    <location>
        <begin position="27"/>
        <end position="46"/>
    </location>
</feature>
<dbReference type="Gene3D" id="1.10.357.10">
    <property type="entry name" value="Tetracycline Repressor, domain 2"/>
    <property type="match status" value="1"/>
</dbReference>
<dbReference type="Pfam" id="PF17939">
    <property type="entry name" value="TetR_C_30"/>
    <property type="match status" value="1"/>
</dbReference>
<protein>
    <submittedName>
        <fullName evidence="4">TetR family transcriptional regulator</fullName>
    </submittedName>
</protein>
<evidence type="ECO:0000259" key="3">
    <source>
        <dbReference type="PROSITE" id="PS50977"/>
    </source>
</evidence>
<organism evidence="4 5">
    <name type="scientific">Marinibactrum halimedae</name>
    <dbReference type="NCBI Taxonomy" id="1444977"/>
    <lineage>
        <taxon>Bacteria</taxon>
        <taxon>Pseudomonadati</taxon>
        <taxon>Pseudomonadota</taxon>
        <taxon>Gammaproteobacteria</taxon>
        <taxon>Cellvibrionales</taxon>
        <taxon>Cellvibrionaceae</taxon>
        <taxon>Marinibactrum</taxon>
    </lineage>
</organism>
<gene>
    <name evidence="4" type="ORF">GCM10007877_30000</name>
</gene>